<evidence type="ECO:0000313" key="2">
    <source>
        <dbReference type="Proteomes" id="UP000008888"/>
    </source>
</evidence>
<keyword evidence="2" id="KW-1185">Reference proteome</keyword>
<evidence type="ECO:0000313" key="1">
    <source>
        <dbReference type="EMBL" id="AEF99129.1"/>
    </source>
</evidence>
<dbReference type="RefSeq" id="WP_013817400.1">
    <property type="nucleotide sequence ID" value="NC_015572.1"/>
</dbReference>
<dbReference type="EMBL" id="CP002738">
    <property type="protein sequence ID" value="AEF99129.1"/>
    <property type="molecule type" value="Genomic_DNA"/>
</dbReference>
<name>G0A4W6_METMM</name>
<gene>
    <name evidence="1" type="ordered locus">Metme_0687</name>
</gene>
<proteinExistence type="predicted"/>
<protein>
    <submittedName>
        <fullName evidence="1">Uncharacterized protein</fullName>
    </submittedName>
</protein>
<dbReference type="STRING" id="857087.Metme_0687"/>
<dbReference type="HOGENOM" id="CLU_1244120_0_0_6"/>
<accession>G0A4W6</accession>
<organism evidence="1 2">
    <name type="scientific">Methylomonas methanica (strain DSM 25384 / MC09)</name>
    <dbReference type="NCBI Taxonomy" id="857087"/>
    <lineage>
        <taxon>Bacteria</taxon>
        <taxon>Pseudomonadati</taxon>
        <taxon>Pseudomonadota</taxon>
        <taxon>Gammaproteobacteria</taxon>
        <taxon>Methylococcales</taxon>
        <taxon>Methylococcaceae</taxon>
        <taxon>Methylomonas</taxon>
    </lineage>
</organism>
<dbReference type="Proteomes" id="UP000008888">
    <property type="component" value="Chromosome"/>
</dbReference>
<dbReference type="KEGG" id="mmt:Metme_0687"/>
<reference evidence="1 2" key="1">
    <citation type="journal article" date="2011" name="J. Bacteriol.">
        <title>Complete Genome Sequence of the Aerobic Marine Methanotroph Methylomonas methanica MC09.</title>
        <authorList>
            <person name="Boden R."/>
            <person name="Cunliffe M."/>
            <person name="Scanlan J."/>
            <person name="Moussard H."/>
            <person name="Kits K.D."/>
            <person name="Klotz M.G."/>
            <person name="Jetten M.S."/>
            <person name="Vuilleumier S."/>
            <person name="Han J."/>
            <person name="Peters L."/>
            <person name="Mikhailova N."/>
            <person name="Teshima H."/>
            <person name="Tapia R."/>
            <person name="Kyrpides N."/>
            <person name="Ivanova N."/>
            <person name="Pagani I."/>
            <person name="Cheng J.F."/>
            <person name="Goodwin L."/>
            <person name="Han C."/>
            <person name="Hauser L."/>
            <person name="Land M.L."/>
            <person name="Lapidus A."/>
            <person name="Lucas S."/>
            <person name="Pitluck S."/>
            <person name="Woyke T."/>
            <person name="Stein L."/>
            <person name="Murrell J.C."/>
        </authorList>
    </citation>
    <scope>NUCLEOTIDE SEQUENCE [LARGE SCALE GENOMIC DNA]</scope>
    <source>
        <strain evidence="1 2">MC09</strain>
    </source>
</reference>
<dbReference type="OrthoDB" id="5513706at2"/>
<reference key="2">
    <citation type="submission" date="2011-05" db="EMBL/GenBank/DDBJ databases">
        <title>Complete genome sequence of the aerobic marine methanotroph Methylomonas methanica MC09.</title>
        <authorList>
            <person name="Boden R."/>
            <person name="Cunliffe M."/>
            <person name="Scanlan J."/>
            <person name="Moussard H."/>
            <person name="Kits K.D."/>
            <person name="Klotz M."/>
            <person name="Jetten M."/>
            <person name="Vuilleumier S."/>
            <person name="Han J."/>
            <person name="Peters L."/>
            <person name="Mikhailova N."/>
            <person name="Teshima H."/>
            <person name="Tapia R."/>
            <person name="Kyrpides N."/>
            <person name="Ivanova N."/>
            <person name="Pagani I."/>
            <person name="Cheng J.-F."/>
            <person name="Goodwin L."/>
            <person name="Han C."/>
            <person name="Hauser L."/>
            <person name="Land M."/>
            <person name="Lapidus A."/>
            <person name="Lucas S."/>
            <person name="Pitluck S."/>
            <person name="Woyke T."/>
            <person name="Stein L.Y."/>
            <person name="Murrell C."/>
        </authorList>
    </citation>
    <scope>NUCLEOTIDE SEQUENCE</scope>
    <source>
        <strain>MC09</strain>
    </source>
</reference>
<dbReference type="AlphaFoldDB" id="G0A4W6"/>
<sequence length="222" mass="24851">MKWFEMGARGHHGYPQPEDDYLEATYSEVCLRCGIRSHQRSPFRARPFRKAANSHFLQLNWEFDAFFVTQEVVDVLSASGLTGFSFGSVLDYKSGLVMAERQQLIISARIDCVETSMLPTVTCRANNEEAKYTLPGPKRYPEDAPYCGRVKHHPPTSIAILPSAHLDDAPDIIQSAEWFGSGGSAFNLTMCSEAFVDLVRTNKWRGLLFEPIALSGNSIRAK</sequence>
<reference evidence="2" key="3">
    <citation type="submission" date="2011-05" db="EMBL/GenBank/DDBJ databases">
        <title>Complete sequence of Methylomonas methanica MC09.</title>
        <authorList>
            <consortium name="US DOE Joint Genome Institute"/>
            <person name="Lucas S."/>
            <person name="Han J."/>
            <person name="Lapidus A."/>
            <person name="Cheng J.-F."/>
            <person name="Goodwin L."/>
            <person name="Pitluck S."/>
            <person name="Peters L."/>
            <person name="Mikhailova N."/>
            <person name="Teshima H."/>
            <person name="Han C."/>
            <person name="Tapia R."/>
            <person name="Land M."/>
            <person name="Hauser L."/>
            <person name="Kyrpides N."/>
            <person name="Ivanova N."/>
            <person name="Pagani I."/>
            <person name="Stein L."/>
            <person name="Woyke T."/>
        </authorList>
    </citation>
    <scope>NUCLEOTIDE SEQUENCE [LARGE SCALE GENOMIC DNA]</scope>
    <source>
        <strain evidence="2">MC09</strain>
    </source>
</reference>